<accession>A0A1G8PZ97</accession>
<keyword evidence="1" id="KW-1278">Translocase</keyword>
<evidence type="ECO:0000256" key="1">
    <source>
        <dbReference type="ARBA" id="ARBA00022967"/>
    </source>
</evidence>
<keyword evidence="2" id="KW-0472">Membrane</keyword>
<reference evidence="3 4" key="1">
    <citation type="submission" date="2016-10" db="EMBL/GenBank/DDBJ databases">
        <authorList>
            <person name="de Groot N.N."/>
        </authorList>
    </citation>
    <scope>NUCLEOTIDE SEQUENCE [LARGE SCALE GENOMIC DNA]</scope>
    <source>
        <strain evidence="4">P4B,CCM 7963,CECT 7998,DSM 25260,IBRC-M 10614,KCTC 13821</strain>
    </source>
</reference>
<dbReference type="Gene3D" id="3.40.50.1000">
    <property type="entry name" value="HAD superfamily/HAD-like"/>
    <property type="match status" value="1"/>
</dbReference>
<evidence type="ECO:0000256" key="2">
    <source>
        <dbReference type="SAM" id="Phobius"/>
    </source>
</evidence>
<dbReference type="STRING" id="930129.SAMN05216352_1178"/>
<dbReference type="InterPro" id="IPR036412">
    <property type="entry name" value="HAD-like_sf"/>
</dbReference>
<evidence type="ECO:0000313" key="4">
    <source>
        <dbReference type="Proteomes" id="UP000199017"/>
    </source>
</evidence>
<dbReference type="PANTHER" id="PTHR43520">
    <property type="entry name" value="ATP7, ISOFORM B"/>
    <property type="match status" value="1"/>
</dbReference>
<dbReference type="PANTHER" id="PTHR43520:SF8">
    <property type="entry name" value="P-TYPE CU(+) TRANSPORTER"/>
    <property type="match status" value="1"/>
</dbReference>
<dbReference type="GO" id="GO:0016020">
    <property type="term" value="C:membrane"/>
    <property type="evidence" value="ECO:0007669"/>
    <property type="project" value="TreeGrafter"/>
</dbReference>
<keyword evidence="2" id="KW-0812">Transmembrane</keyword>
<dbReference type="Proteomes" id="UP000199017">
    <property type="component" value="Unassembled WGS sequence"/>
</dbReference>
<dbReference type="SUPFAM" id="SSF56784">
    <property type="entry name" value="HAD-like"/>
    <property type="match status" value="1"/>
</dbReference>
<dbReference type="OrthoDB" id="2624930at2"/>
<keyword evidence="4" id="KW-1185">Reference proteome</keyword>
<proteinExistence type="predicted"/>
<dbReference type="GO" id="GO:0055070">
    <property type="term" value="P:copper ion homeostasis"/>
    <property type="evidence" value="ECO:0007669"/>
    <property type="project" value="TreeGrafter"/>
</dbReference>
<protein>
    <submittedName>
        <fullName evidence="3">Cu+-exporting ATPase</fullName>
    </submittedName>
</protein>
<evidence type="ECO:0000313" key="3">
    <source>
        <dbReference type="EMBL" id="SDI97814.1"/>
    </source>
</evidence>
<dbReference type="AlphaFoldDB" id="A0A1G8PZ97"/>
<feature type="transmembrane region" description="Helical" evidence="2">
    <location>
        <begin position="59"/>
        <end position="84"/>
    </location>
</feature>
<dbReference type="GO" id="GO:0005507">
    <property type="term" value="F:copper ion binding"/>
    <property type="evidence" value="ECO:0007669"/>
    <property type="project" value="TreeGrafter"/>
</dbReference>
<organism evidence="3 4">
    <name type="scientific">Alteribacillus bidgolensis</name>
    <dbReference type="NCBI Taxonomy" id="930129"/>
    <lineage>
        <taxon>Bacteria</taxon>
        <taxon>Bacillati</taxon>
        <taxon>Bacillota</taxon>
        <taxon>Bacilli</taxon>
        <taxon>Bacillales</taxon>
        <taxon>Bacillaceae</taxon>
        <taxon>Alteribacillus</taxon>
    </lineage>
</organism>
<dbReference type="RefSeq" id="WP_091587568.1">
    <property type="nucleotide sequence ID" value="NZ_FNDU01000017.1"/>
</dbReference>
<gene>
    <name evidence="3" type="ORF">SAMN05216352_1178</name>
</gene>
<sequence length="104" mass="11364">MVFNDAPALTVAKVGIAIGTGSDVAIESGDITIIKSDLNRVMDAISISKKTTRNIKQNFLWAFLYNVLMIPIAMLGFFGSMVGWCSNGFELSVRCIKFPSIEEN</sequence>
<dbReference type="EMBL" id="FNDU01000017">
    <property type="protein sequence ID" value="SDI97814.1"/>
    <property type="molecule type" value="Genomic_DNA"/>
</dbReference>
<dbReference type="InterPro" id="IPR023214">
    <property type="entry name" value="HAD_sf"/>
</dbReference>
<keyword evidence="2" id="KW-1133">Transmembrane helix</keyword>
<name>A0A1G8PZ97_9BACI</name>
<dbReference type="GO" id="GO:0043682">
    <property type="term" value="F:P-type divalent copper transporter activity"/>
    <property type="evidence" value="ECO:0007669"/>
    <property type="project" value="TreeGrafter"/>
</dbReference>